<gene>
    <name evidence="1" type="ORF">BOH78_1209</name>
</gene>
<name>A0A1V2LTX4_PICKU</name>
<sequence length="208" mass="23097">MDLIDGGLYIDLHINGCLRSTTISTTALSLKNNALLLPQQLPQNLPQIKHEDVEMNSVLLPMINPYSGVPWLVPNHFIQTQQAFSLGEPINEAKTQRPGYLTYYQYPSSTLLPVDTSIYVQQTNNIVTSVNRSQASPPPADSPKTAFGSPIWTADDDKLLRHLKEEKKLGWREISKMLKKRLKLIGTDSAGGTGCHDVFESDQPAKKA</sequence>
<proteinExistence type="predicted"/>
<evidence type="ECO:0000313" key="2">
    <source>
        <dbReference type="Proteomes" id="UP000189274"/>
    </source>
</evidence>
<evidence type="ECO:0000313" key="1">
    <source>
        <dbReference type="EMBL" id="ONH76429.1"/>
    </source>
</evidence>
<dbReference type="CDD" id="cd00167">
    <property type="entry name" value="SANT"/>
    <property type="match status" value="1"/>
</dbReference>
<comment type="caution">
    <text evidence="1">The sequence shown here is derived from an EMBL/GenBank/DDBJ whole genome shotgun (WGS) entry which is preliminary data.</text>
</comment>
<reference evidence="2" key="1">
    <citation type="journal article" date="2017" name="Genome Announc.">
        <title>Genome sequences of Cyberlindnera fabianii 65, Pichia kudriavzevii 129, and Saccharomyces cerevisiae 131 isolated from fermented masau fruits in Zimbabwe.</title>
        <authorList>
            <person name="van Rijswijck I.M.H."/>
            <person name="Derks M.F.L."/>
            <person name="Abee T."/>
            <person name="de Ridder D."/>
            <person name="Smid E.J."/>
        </authorList>
    </citation>
    <scope>NUCLEOTIDE SEQUENCE [LARGE SCALE GENOMIC DNA]</scope>
    <source>
        <strain evidence="2">129</strain>
    </source>
</reference>
<dbReference type="VEuPathDB" id="FungiDB:C5L36_0C10660"/>
<organism evidence="1 2">
    <name type="scientific">Pichia kudriavzevii</name>
    <name type="common">Yeast</name>
    <name type="synonym">Issatchenkia orientalis</name>
    <dbReference type="NCBI Taxonomy" id="4909"/>
    <lineage>
        <taxon>Eukaryota</taxon>
        <taxon>Fungi</taxon>
        <taxon>Dikarya</taxon>
        <taxon>Ascomycota</taxon>
        <taxon>Saccharomycotina</taxon>
        <taxon>Pichiomycetes</taxon>
        <taxon>Pichiales</taxon>
        <taxon>Pichiaceae</taxon>
        <taxon>Pichia</taxon>
    </lineage>
</organism>
<accession>A0A1V2LTX4</accession>
<dbReference type="InterPro" id="IPR001005">
    <property type="entry name" value="SANT/Myb"/>
</dbReference>
<dbReference type="Proteomes" id="UP000189274">
    <property type="component" value="Unassembled WGS sequence"/>
</dbReference>
<dbReference type="EMBL" id="MQVM01000004">
    <property type="protein sequence ID" value="ONH76429.1"/>
    <property type="molecule type" value="Genomic_DNA"/>
</dbReference>
<protein>
    <submittedName>
        <fullName evidence="1">Transcriptional regulatory protein DOT6</fullName>
    </submittedName>
</protein>
<dbReference type="AlphaFoldDB" id="A0A1V2LTX4"/>